<evidence type="ECO:0000313" key="2">
    <source>
        <dbReference type="EMBL" id="ATG47033.1"/>
    </source>
</evidence>
<dbReference type="Proteomes" id="UP000217935">
    <property type="component" value="Chromosome"/>
</dbReference>
<dbReference type="AlphaFoldDB" id="A0A291G900"/>
<organism evidence="2 3">
    <name type="scientific">Celeribacter ethanolicus</name>
    <dbReference type="NCBI Taxonomy" id="1758178"/>
    <lineage>
        <taxon>Bacteria</taxon>
        <taxon>Pseudomonadati</taxon>
        <taxon>Pseudomonadota</taxon>
        <taxon>Alphaproteobacteria</taxon>
        <taxon>Rhodobacterales</taxon>
        <taxon>Roseobacteraceae</taxon>
        <taxon>Celeribacter</taxon>
    </lineage>
</organism>
<protein>
    <submittedName>
        <fullName evidence="2">Uncharacterized protein</fullName>
    </submittedName>
</protein>
<sequence>MQIAADTKIPQPVPKGLPLPSPGPESAAEARSGFTPAMSAEEIYAEYDFTAITPRQIDELADRLRDNGVYDFGTMMALETRGERFVQHMHDMLYEAGLIDTPEFGATTPMDLIEGFKARIEMSRRHGDPTAFHQRALDRIEELQRLSEARRAEPRSPVATTPVATPALTQSLFGLQTTAT</sequence>
<dbReference type="KEGG" id="ceh:CEW89_05270"/>
<evidence type="ECO:0000256" key="1">
    <source>
        <dbReference type="SAM" id="MobiDB-lite"/>
    </source>
</evidence>
<feature type="compositionally biased region" description="Pro residues" evidence="1">
    <location>
        <begin position="11"/>
        <end position="23"/>
    </location>
</feature>
<proteinExistence type="predicted"/>
<accession>A0A291G900</accession>
<keyword evidence="3" id="KW-1185">Reference proteome</keyword>
<dbReference type="EMBL" id="CP022196">
    <property type="protein sequence ID" value="ATG47033.1"/>
    <property type="molecule type" value="Genomic_DNA"/>
</dbReference>
<gene>
    <name evidence="2" type="ORF">CEW89_05270</name>
</gene>
<evidence type="ECO:0000313" key="3">
    <source>
        <dbReference type="Proteomes" id="UP000217935"/>
    </source>
</evidence>
<dbReference type="STRING" id="1758178.GCA_001550095_00525"/>
<feature type="region of interest" description="Disordered" evidence="1">
    <location>
        <begin position="1"/>
        <end position="33"/>
    </location>
</feature>
<reference evidence="2 3" key="1">
    <citation type="submission" date="2017-06" db="EMBL/GenBank/DDBJ databases">
        <title>Celeribacter sp. TSPH2 complete genome sequence.</title>
        <authorList>
            <person name="Woo J.-H."/>
            <person name="Kim H.-S."/>
        </authorList>
    </citation>
    <scope>NUCLEOTIDE SEQUENCE [LARGE SCALE GENOMIC DNA]</scope>
    <source>
        <strain evidence="2 3">TSPH2</strain>
    </source>
</reference>
<name>A0A291G900_9RHOB</name>